<dbReference type="EMBL" id="BSXW01000151">
    <property type="protein sequence ID" value="GMF13261.1"/>
    <property type="molecule type" value="Genomic_DNA"/>
</dbReference>
<evidence type="ECO:0000313" key="1">
    <source>
        <dbReference type="EMBL" id="GMF13261.1"/>
    </source>
</evidence>
<protein>
    <submittedName>
        <fullName evidence="1">Unnamed protein product</fullName>
    </submittedName>
</protein>
<keyword evidence="2" id="KW-1185">Reference proteome</keyword>
<evidence type="ECO:0000313" key="2">
    <source>
        <dbReference type="Proteomes" id="UP001165083"/>
    </source>
</evidence>
<comment type="caution">
    <text evidence="1">The sequence shown here is derived from an EMBL/GenBank/DDBJ whole genome shotgun (WGS) entry which is preliminary data.</text>
</comment>
<proteinExistence type="predicted"/>
<reference evidence="1" key="1">
    <citation type="submission" date="2023-04" db="EMBL/GenBank/DDBJ databases">
        <title>Phytophthora lilii NBRC 32176.</title>
        <authorList>
            <person name="Ichikawa N."/>
            <person name="Sato H."/>
            <person name="Tonouchi N."/>
        </authorList>
    </citation>
    <scope>NUCLEOTIDE SEQUENCE</scope>
    <source>
        <strain evidence="1">NBRC 32176</strain>
    </source>
</reference>
<dbReference type="OrthoDB" id="123480at2759"/>
<dbReference type="Proteomes" id="UP001165083">
    <property type="component" value="Unassembled WGS sequence"/>
</dbReference>
<name>A0A9W6WHL5_9STRA</name>
<accession>A0A9W6WHL5</accession>
<gene>
    <name evidence="1" type="ORF">Plil01_000375300</name>
</gene>
<dbReference type="AlphaFoldDB" id="A0A9W6WHL5"/>
<sequence>MLIVFTSTQYLSTGTVLKLLDDSVYAFTEQDPTMSAGCSGCLGACKIVLLKYNMFGNHSILSATGFKSLAGRPPDLSLYDFSTLSDEAIALGEALDADNMICESGVNEFGSMIAGVAGKPEQIMAVIDTLGLHVAPQIYS</sequence>
<organism evidence="1 2">
    <name type="scientific">Phytophthora lilii</name>
    <dbReference type="NCBI Taxonomy" id="2077276"/>
    <lineage>
        <taxon>Eukaryota</taxon>
        <taxon>Sar</taxon>
        <taxon>Stramenopiles</taxon>
        <taxon>Oomycota</taxon>
        <taxon>Peronosporomycetes</taxon>
        <taxon>Peronosporales</taxon>
        <taxon>Peronosporaceae</taxon>
        <taxon>Phytophthora</taxon>
    </lineage>
</organism>